<comment type="caution">
    <text evidence="7">The sequence shown here is derived from an EMBL/GenBank/DDBJ whole genome shotgun (WGS) entry which is preliminary data.</text>
</comment>
<organism evidence="7 8">
    <name type="scientific">Rotaria magnacalcarata</name>
    <dbReference type="NCBI Taxonomy" id="392030"/>
    <lineage>
        <taxon>Eukaryota</taxon>
        <taxon>Metazoa</taxon>
        <taxon>Spiralia</taxon>
        <taxon>Gnathifera</taxon>
        <taxon>Rotifera</taxon>
        <taxon>Eurotatoria</taxon>
        <taxon>Bdelloidea</taxon>
        <taxon>Philodinida</taxon>
        <taxon>Philodinidae</taxon>
        <taxon>Rotaria</taxon>
    </lineage>
</organism>
<keyword evidence="3" id="KW-0732">Signal</keyword>
<name>A0A8S3D4A6_9BILA</name>
<dbReference type="EMBL" id="CAJOBH010196318">
    <property type="protein sequence ID" value="CAF4976239.1"/>
    <property type="molecule type" value="Genomic_DNA"/>
</dbReference>
<dbReference type="AlphaFoldDB" id="A0A8S3D4A6"/>
<evidence type="ECO:0000256" key="5">
    <source>
        <dbReference type="PROSITE-ProRule" id="PRU00302"/>
    </source>
</evidence>
<dbReference type="PANTHER" id="PTHR45785:SF2">
    <property type="entry name" value="COMPLEMENT FACTOR H-RELATED"/>
    <property type="match status" value="1"/>
</dbReference>
<dbReference type="PANTHER" id="PTHR45785">
    <property type="entry name" value="COMPLEMENT FACTOR H-RELATED"/>
    <property type="match status" value="1"/>
</dbReference>
<dbReference type="InterPro" id="IPR051503">
    <property type="entry name" value="ComplSys_Reg/VirEntry_Med"/>
</dbReference>
<sequence>GLVTTGESLLMQLPQDTSSVINSSYIVLACIAGYTNIGGNLNVTCSSKGSWSPFPNCVLNTSGGGSLTTSAMSNSNGLYCAFNTTMLSIANGYSSNASISYTSNNLATGWIQFACMPGYALDPMVGNLYICNNGAWSTKPQCLMTGRCLFSTLQSFVSNATGIMTTGQSQLMQLPQNTSTVLSGSYIVFACMTGYTNTGGSLNLTCTSNSAWSPFPNCVLNTSGGGSLTTTTTMSNNNNRVSCAFDAT</sequence>
<protein>
    <recommendedName>
        <fullName evidence="6">Sushi domain-containing protein</fullName>
    </recommendedName>
</protein>
<feature type="domain" description="Sushi" evidence="6">
    <location>
        <begin position="170"/>
        <end position="220"/>
    </location>
</feature>
<keyword evidence="4 5" id="KW-1015">Disulfide bond</keyword>
<feature type="non-terminal residue" evidence="7">
    <location>
        <position position="248"/>
    </location>
</feature>
<dbReference type="CDD" id="cd00033">
    <property type="entry name" value="CCP"/>
    <property type="match status" value="1"/>
</dbReference>
<gene>
    <name evidence="7" type="ORF">BYL167_LOCUS54737</name>
</gene>
<evidence type="ECO:0000256" key="4">
    <source>
        <dbReference type="ARBA" id="ARBA00023157"/>
    </source>
</evidence>
<feature type="non-terminal residue" evidence="7">
    <location>
        <position position="1"/>
    </location>
</feature>
<dbReference type="InterPro" id="IPR035976">
    <property type="entry name" value="Sushi/SCR/CCP_sf"/>
</dbReference>
<evidence type="ECO:0000313" key="7">
    <source>
        <dbReference type="EMBL" id="CAF4976239.1"/>
    </source>
</evidence>
<evidence type="ECO:0000256" key="2">
    <source>
        <dbReference type="ARBA" id="ARBA00022659"/>
    </source>
</evidence>
<dbReference type="SUPFAM" id="SSF57535">
    <property type="entry name" value="Complement control module/SCR domain"/>
    <property type="match status" value="3"/>
</dbReference>
<evidence type="ECO:0000256" key="1">
    <source>
        <dbReference type="ARBA" id="ARBA00004328"/>
    </source>
</evidence>
<dbReference type="PROSITE" id="PS50923">
    <property type="entry name" value="SUSHI"/>
    <property type="match status" value="1"/>
</dbReference>
<proteinExistence type="predicted"/>
<feature type="disulfide bond" evidence="5">
    <location>
        <begin position="191"/>
        <end position="218"/>
    </location>
</feature>
<evidence type="ECO:0000313" key="8">
    <source>
        <dbReference type="Proteomes" id="UP000681967"/>
    </source>
</evidence>
<evidence type="ECO:0000256" key="3">
    <source>
        <dbReference type="ARBA" id="ARBA00022729"/>
    </source>
</evidence>
<dbReference type="Proteomes" id="UP000681967">
    <property type="component" value="Unassembled WGS sequence"/>
</dbReference>
<comment type="caution">
    <text evidence="5">Lacks conserved residue(s) required for the propagation of feature annotation.</text>
</comment>
<reference evidence="7" key="1">
    <citation type="submission" date="2021-02" db="EMBL/GenBank/DDBJ databases">
        <authorList>
            <person name="Nowell W R."/>
        </authorList>
    </citation>
    <scope>NUCLEOTIDE SEQUENCE</scope>
</reference>
<evidence type="ECO:0000259" key="6">
    <source>
        <dbReference type="PROSITE" id="PS50923"/>
    </source>
</evidence>
<comment type="subcellular location">
    <subcellularLocation>
        <location evidence="1">Virion</location>
    </subcellularLocation>
</comment>
<keyword evidence="2 5" id="KW-0768">Sushi</keyword>
<accession>A0A8S3D4A6</accession>
<dbReference type="Pfam" id="PF00084">
    <property type="entry name" value="Sushi"/>
    <property type="match status" value="3"/>
</dbReference>
<dbReference type="Gene3D" id="2.10.70.10">
    <property type="entry name" value="Complement Module, domain 1"/>
    <property type="match status" value="3"/>
</dbReference>
<dbReference type="InterPro" id="IPR000436">
    <property type="entry name" value="Sushi_SCR_CCP_dom"/>
</dbReference>